<feature type="region of interest" description="Disordered" evidence="3">
    <location>
        <begin position="345"/>
        <end position="392"/>
    </location>
</feature>
<dbReference type="PROSITE" id="PS00108">
    <property type="entry name" value="PROTEIN_KINASE_ST"/>
    <property type="match status" value="1"/>
</dbReference>
<evidence type="ECO:0000256" key="3">
    <source>
        <dbReference type="SAM" id="MobiDB-lite"/>
    </source>
</evidence>
<sequence length="698" mass="74920">MACPQDQENYLTACSECAAGVPCMTYSTPCEAVKGGTCGKSKNGCPYQCFPSAISSGTTWSFTYKTHPTSADDGGFGPLSIITNYTVPSTITEVTLSGGLSPMSSSTPKTIKIFPTFIGDSKITSLSLIGLNLNDPPAVPTTVSEMVVSSCSLTSIPDFVYTPSLSTLNLANNSINTFPVVGSSSYTKLQKLKNLVMSRNELTAFELDIPSMQYLDLSYNKLSSIPTTIYAMNSLSHLKLEGNPITKAVTSDQFAYLSNLKVLYLPSVTTSCPPSSAAQSIGSTGFSICVQGAASSSSSSTGLIVGIAVGVVILIAAIGGFIWYRRRQASAEAMAPATNFTEFEPAYPLPGSRRRTTEIEPRGSSLSNPSKSRGSTLARPRTATGTNPSPVYKDLLLQTRSNPDGKAKPTMALGSALNPAIVVLDDAEMVYTRTLGKGAKGVVWLASYAGDIVAVKKMVPSAPDVDRQDALSNLVAEANLLYTLRHPHIIQLIGVVTDLVQEVAVVLEYMDLGDLREILIKKKPSPTFNWSSMKGTYALHVAQGLAYLHGKSPPLIHRDIKARNVLVDSQKGAKICDFGESRLRSYQETMTSNVGTARWIAPEVLLNDDYSEKADIYSFGVLLSELDTHDVPYADVNLDERVIVQRVAVGQLRPKFAANCPEKLRRLANHCMQADPALRPDAAKVVASLADLLESFQQ</sequence>
<dbReference type="InterPro" id="IPR000719">
    <property type="entry name" value="Prot_kinase_dom"/>
</dbReference>
<dbReference type="InterPro" id="IPR008271">
    <property type="entry name" value="Ser/Thr_kinase_AS"/>
</dbReference>
<organism evidence="6 7">
    <name type="scientific">Achlya hypogyna</name>
    <name type="common">Oomycete</name>
    <name type="synonym">Protoachlya hypogyna</name>
    <dbReference type="NCBI Taxonomy" id="1202772"/>
    <lineage>
        <taxon>Eukaryota</taxon>
        <taxon>Sar</taxon>
        <taxon>Stramenopiles</taxon>
        <taxon>Oomycota</taxon>
        <taxon>Saprolegniomycetes</taxon>
        <taxon>Saprolegniales</taxon>
        <taxon>Achlyaceae</taxon>
        <taxon>Achlya</taxon>
    </lineage>
</organism>
<evidence type="ECO:0000259" key="5">
    <source>
        <dbReference type="PROSITE" id="PS50011"/>
    </source>
</evidence>
<dbReference type="InterPro" id="IPR051681">
    <property type="entry name" value="Ser/Thr_Kinases-Pseudokinases"/>
</dbReference>
<dbReference type="GO" id="GO:0005524">
    <property type="term" value="F:ATP binding"/>
    <property type="evidence" value="ECO:0007669"/>
    <property type="project" value="InterPro"/>
</dbReference>
<dbReference type="InterPro" id="IPR001611">
    <property type="entry name" value="Leu-rich_rpt"/>
</dbReference>
<dbReference type="EMBL" id="JNBR01001915">
    <property type="protein sequence ID" value="OQR84278.1"/>
    <property type="molecule type" value="Genomic_DNA"/>
</dbReference>
<feature type="transmembrane region" description="Helical" evidence="4">
    <location>
        <begin position="303"/>
        <end position="324"/>
    </location>
</feature>
<comment type="caution">
    <text evidence="6">The sequence shown here is derived from an EMBL/GenBank/DDBJ whole genome shotgun (WGS) entry which is preliminary data.</text>
</comment>
<evidence type="ECO:0000256" key="4">
    <source>
        <dbReference type="SAM" id="Phobius"/>
    </source>
</evidence>
<keyword evidence="2" id="KW-0677">Repeat</keyword>
<dbReference type="PANTHER" id="PTHR44329:SF214">
    <property type="entry name" value="PROTEIN KINASE DOMAIN-CONTAINING PROTEIN"/>
    <property type="match status" value="1"/>
</dbReference>
<feature type="compositionally biased region" description="Polar residues" evidence="3">
    <location>
        <begin position="364"/>
        <end position="375"/>
    </location>
</feature>
<dbReference type="InterPro" id="IPR001245">
    <property type="entry name" value="Ser-Thr/Tyr_kinase_cat_dom"/>
</dbReference>
<dbReference type="Pfam" id="PF07714">
    <property type="entry name" value="PK_Tyr_Ser-Thr"/>
    <property type="match status" value="1"/>
</dbReference>
<reference evidence="6 7" key="1">
    <citation type="journal article" date="2014" name="Genome Biol. Evol.">
        <title>The secreted proteins of Achlya hypogyna and Thraustotheca clavata identify the ancestral oomycete secretome and reveal gene acquisitions by horizontal gene transfer.</title>
        <authorList>
            <person name="Misner I."/>
            <person name="Blouin N."/>
            <person name="Leonard G."/>
            <person name="Richards T.A."/>
            <person name="Lane C.E."/>
        </authorList>
    </citation>
    <scope>NUCLEOTIDE SEQUENCE [LARGE SCALE GENOMIC DNA]</scope>
    <source>
        <strain evidence="6 7">ATCC 48635</strain>
    </source>
</reference>
<dbReference type="OrthoDB" id="4062651at2759"/>
<dbReference type="SUPFAM" id="SSF52058">
    <property type="entry name" value="L domain-like"/>
    <property type="match status" value="1"/>
</dbReference>
<dbReference type="PROSITE" id="PS51450">
    <property type="entry name" value="LRR"/>
    <property type="match status" value="1"/>
</dbReference>
<dbReference type="PROSITE" id="PS50011">
    <property type="entry name" value="PROTEIN_KINASE_DOM"/>
    <property type="match status" value="1"/>
</dbReference>
<gene>
    <name evidence="6" type="ORF">ACHHYP_13588</name>
</gene>
<evidence type="ECO:0000313" key="7">
    <source>
        <dbReference type="Proteomes" id="UP000243579"/>
    </source>
</evidence>
<keyword evidence="6" id="KW-0418">Kinase</keyword>
<dbReference type="STRING" id="1202772.A0A1V9YEZ4"/>
<dbReference type="Pfam" id="PF13855">
    <property type="entry name" value="LRR_8"/>
    <property type="match status" value="1"/>
</dbReference>
<evidence type="ECO:0000313" key="6">
    <source>
        <dbReference type="EMBL" id="OQR84278.1"/>
    </source>
</evidence>
<keyword evidence="4" id="KW-0812">Transmembrane</keyword>
<dbReference type="Gene3D" id="1.10.510.10">
    <property type="entry name" value="Transferase(Phosphotransferase) domain 1"/>
    <property type="match status" value="1"/>
</dbReference>
<keyword evidence="1" id="KW-0433">Leucine-rich repeat</keyword>
<keyword evidence="6" id="KW-0808">Transferase</keyword>
<keyword evidence="7" id="KW-1185">Reference proteome</keyword>
<dbReference type="Gene3D" id="3.30.200.20">
    <property type="entry name" value="Phosphorylase Kinase, domain 1"/>
    <property type="match status" value="1"/>
</dbReference>
<dbReference type="SUPFAM" id="SSF56112">
    <property type="entry name" value="Protein kinase-like (PK-like)"/>
    <property type="match status" value="1"/>
</dbReference>
<feature type="domain" description="Protein kinase" evidence="5">
    <location>
        <begin position="429"/>
        <end position="693"/>
    </location>
</feature>
<dbReference type="PANTHER" id="PTHR44329">
    <property type="entry name" value="SERINE/THREONINE-PROTEIN KINASE TNNI3K-RELATED"/>
    <property type="match status" value="1"/>
</dbReference>
<name>A0A1V9YEZ4_ACHHY</name>
<dbReference type="PRINTS" id="PR00109">
    <property type="entry name" value="TYRKINASE"/>
</dbReference>
<keyword evidence="4" id="KW-0472">Membrane</keyword>
<dbReference type="CDD" id="cd13999">
    <property type="entry name" value="STKc_MAP3K-like"/>
    <property type="match status" value="1"/>
</dbReference>
<dbReference type="AlphaFoldDB" id="A0A1V9YEZ4"/>
<protein>
    <submittedName>
        <fullName evidence="6">Protein kinase</fullName>
    </submittedName>
</protein>
<dbReference type="GO" id="GO:0004674">
    <property type="term" value="F:protein serine/threonine kinase activity"/>
    <property type="evidence" value="ECO:0007669"/>
    <property type="project" value="TreeGrafter"/>
</dbReference>
<keyword evidence="4" id="KW-1133">Transmembrane helix</keyword>
<dbReference type="InterPro" id="IPR032675">
    <property type="entry name" value="LRR_dom_sf"/>
</dbReference>
<dbReference type="CDD" id="cd12087">
    <property type="entry name" value="TM_EGFR-like"/>
    <property type="match status" value="1"/>
</dbReference>
<dbReference type="InterPro" id="IPR011009">
    <property type="entry name" value="Kinase-like_dom_sf"/>
</dbReference>
<dbReference type="SMART" id="SM00220">
    <property type="entry name" value="S_TKc"/>
    <property type="match status" value="1"/>
</dbReference>
<dbReference type="Proteomes" id="UP000243579">
    <property type="component" value="Unassembled WGS sequence"/>
</dbReference>
<evidence type="ECO:0000256" key="1">
    <source>
        <dbReference type="ARBA" id="ARBA00022614"/>
    </source>
</evidence>
<evidence type="ECO:0000256" key="2">
    <source>
        <dbReference type="ARBA" id="ARBA00022737"/>
    </source>
</evidence>
<accession>A0A1V9YEZ4</accession>
<proteinExistence type="predicted"/>
<dbReference type="Gene3D" id="3.80.10.10">
    <property type="entry name" value="Ribonuclease Inhibitor"/>
    <property type="match status" value="1"/>
</dbReference>